<dbReference type="AlphaFoldDB" id="A0A1V0GS87"/>
<dbReference type="InterPro" id="IPR047215">
    <property type="entry name" value="Galactose_mutarotase-like"/>
</dbReference>
<feature type="active site" description="Proton donor" evidence="6">
    <location>
        <position position="172"/>
    </location>
</feature>
<evidence type="ECO:0000256" key="4">
    <source>
        <dbReference type="ARBA" id="ARBA00023277"/>
    </source>
</evidence>
<evidence type="ECO:0000313" key="10">
    <source>
        <dbReference type="Proteomes" id="UP000191257"/>
    </source>
</evidence>
<organism evidence="9 10">
    <name type="scientific">Paracoccus yeei</name>
    <dbReference type="NCBI Taxonomy" id="147645"/>
    <lineage>
        <taxon>Bacteria</taxon>
        <taxon>Pseudomonadati</taxon>
        <taxon>Pseudomonadota</taxon>
        <taxon>Alphaproteobacteria</taxon>
        <taxon>Rhodobacterales</taxon>
        <taxon>Paracoccaceae</taxon>
        <taxon>Paracoccus</taxon>
    </lineage>
</organism>
<dbReference type="Proteomes" id="UP000191257">
    <property type="component" value="Chromosome"/>
</dbReference>
<dbReference type="RefSeq" id="WP_080621344.1">
    <property type="nucleotide sequence ID" value="NZ_CAWMZI010000001.1"/>
</dbReference>
<evidence type="ECO:0000256" key="1">
    <source>
        <dbReference type="ARBA" id="ARBA00005028"/>
    </source>
</evidence>
<evidence type="ECO:0000256" key="5">
    <source>
        <dbReference type="PIRNR" id="PIRNR005096"/>
    </source>
</evidence>
<keyword evidence="10" id="KW-1185">Reference proteome</keyword>
<feature type="binding site" evidence="8">
    <location>
        <begin position="172"/>
        <end position="174"/>
    </location>
    <ligand>
        <name>beta-D-galactose</name>
        <dbReference type="ChEBI" id="CHEBI:27667"/>
    </ligand>
</feature>
<dbReference type="Pfam" id="PF01263">
    <property type="entry name" value="Aldose_epim"/>
    <property type="match status" value="1"/>
</dbReference>
<evidence type="ECO:0000256" key="7">
    <source>
        <dbReference type="PIRSR" id="PIRSR005096-2"/>
    </source>
</evidence>
<protein>
    <recommendedName>
        <fullName evidence="5">Aldose 1-epimerase</fullName>
        <ecNumber evidence="5">5.1.3.3</ecNumber>
    </recommendedName>
</protein>
<dbReference type="GO" id="GO:0030246">
    <property type="term" value="F:carbohydrate binding"/>
    <property type="evidence" value="ECO:0007669"/>
    <property type="project" value="InterPro"/>
</dbReference>
<dbReference type="InterPro" id="IPR011013">
    <property type="entry name" value="Gal_mutarotase_sf_dom"/>
</dbReference>
<dbReference type="KEGG" id="pye:A6J80_10145"/>
<name>A0A1V0GS87_9RHOB</name>
<dbReference type="SUPFAM" id="SSF74650">
    <property type="entry name" value="Galactose mutarotase-like"/>
    <property type="match status" value="1"/>
</dbReference>
<dbReference type="STRING" id="147645.A6J80_10145"/>
<reference evidence="9" key="1">
    <citation type="submission" date="2017-12" db="EMBL/GenBank/DDBJ databases">
        <title>FDA dAtabase for Regulatory Grade micrObial Sequences (FDA-ARGOS): Supporting development and validation of Infectious Disease Dx tests.</title>
        <authorList>
            <person name="Campos J."/>
            <person name="Goldberg B."/>
            <person name="Tallon L."/>
            <person name="Sadzewicz L."/>
            <person name="Sengamalay N."/>
            <person name="Ott S."/>
            <person name="Godinez A."/>
            <person name="Nagaraj S."/>
            <person name="Vyas G."/>
            <person name="Aluvathingal J."/>
            <person name="Nadendla S."/>
            <person name="Geyer C."/>
            <person name="Nandy P."/>
            <person name="Hobson J."/>
            <person name="Sichtig H."/>
        </authorList>
    </citation>
    <scope>NUCLEOTIDE SEQUENCE</scope>
    <source>
        <strain evidence="9">FDAARGOS_252</strain>
    </source>
</reference>
<proteinExistence type="inferred from homology"/>
<feature type="binding site" evidence="7">
    <location>
        <position position="234"/>
    </location>
    <ligand>
        <name>beta-D-galactose</name>
        <dbReference type="ChEBI" id="CHEBI:27667"/>
    </ligand>
</feature>
<dbReference type="PANTHER" id="PTHR10091">
    <property type="entry name" value="ALDOSE-1-EPIMERASE"/>
    <property type="match status" value="1"/>
</dbReference>
<dbReference type="GO" id="GO:0033499">
    <property type="term" value="P:galactose catabolic process via UDP-galactose, Leloir pathway"/>
    <property type="evidence" value="ECO:0007669"/>
    <property type="project" value="TreeGrafter"/>
</dbReference>
<dbReference type="PANTHER" id="PTHR10091:SF49">
    <property type="entry name" value="ALDOSE 1-EPIMERASE"/>
    <property type="match status" value="1"/>
</dbReference>
<accession>A0A1V0GS87</accession>
<evidence type="ECO:0000256" key="3">
    <source>
        <dbReference type="ARBA" id="ARBA00023235"/>
    </source>
</evidence>
<comment type="catalytic activity">
    <reaction evidence="5">
        <text>alpha-D-glucose = beta-D-glucose</text>
        <dbReference type="Rhea" id="RHEA:10264"/>
        <dbReference type="ChEBI" id="CHEBI:15903"/>
        <dbReference type="ChEBI" id="CHEBI:17925"/>
        <dbReference type="EC" id="5.1.3.3"/>
    </reaction>
</comment>
<dbReference type="InterPro" id="IPR015443">
    <property type="entry name" value="Aldose_1-epimerase"/>
</dbReference>
<keyword evidence="3 5" id="KW-0413">Isomerase</keyword>
<feature type="binding site" evidence="8">
    <location>
        <begin position="74"/>
        <end position="75"/>
    </location>
    <ligand>
        <name>beta-D-galactose</name>
        <dbReference type="ChEBI" id="CHEBI:27667"/>
    </ligand>
</feature>
<comment type="pathway">
    <text evidence="1 5">Carbohydrate metabolism; hexose metabolism.</text>
</comment>
<dbReference type="InterPro" id="IPR014718">
    <property type="entry name" value="GH-type_carb-bd"/>
</dbReference>
<dbReference type="CDD" id="cd09019">
    <property type="entry name" value="galactose_mutarotase_like"/>
    <property type="match status" value="1"/>
</dbReference>
<dbReference type="InterPro" id="IPR008183">
    <property type="entry name" value="Aldose_1/G6P_1-epimerase"/>
</dbReference>
<dbReference type="PIRSF" id="PIRSF005096">
    <property type="entry name" value="GALM"/>
    <property type="match status" value="1"/>
</dbReference>
<dbReference type="GO" id="GO:0004034">
    <property type="term" value="F:aldose 1-epimerase activity"/>
    <property type="evidence" value="ECO:0007669"/>
    <property type="project" value="UniProtKB-EC"/>
</dbReference>
<evidence type="ECO:0000256" key="8">
    <source>
        <dbReference type="PIRSR" id="PIRSR005096-3"/>
    </source>
</evidence>
<dbReference type="eggNOG" id="COG2017">
    <property type="taxonomic scope" value="Bacteria"/>
</dbReference>
<dbReference type="GO" id="GO:0006006">
    <property type="term" value="P:glucose metabolic process"/>
    <property type="evidence" value="ECO:0007669"/>
    <property type="project" value="TreeGrafter"/>
</dbReference>
<keyword evidence="4 5" id="KW-0119">Carbohydrate metabolism</keyword>
<dbReference type="EC" id="5.1.3.3" evidence="5"/>
<comment type="similarity">
    <text evidence="2 5">Belongs to the aldose epimerase family.</text>
</comment>
<dbReference type="EMBL" id="CP020442">
    <property type="protein sequence ID" value="ARC36702.1"/>
    <property type="molecule type" value="Genomic_DNA"/>
</dbReference>
<dbReference type="Gene3D" id="2.70.98.10">
    <property type="match status" value="1"/>
</dbReference>
<sequence>MTATDFGTLPDGRPVRRVTLSAHGLTASVITWGASLQDLRLDGIAQPLVLGFPELAPYLAEGRYFGAIVGRCANRIAGGRAVLDGKALTLDRNEGGRTTLHGGSDGTGQRNWIIADQGPDFVALSDRLPDGHMGFPGALLVRVTYHLLPGPALRIAILASATEDTFCNFAQHSYFNLDGRPTVADHRLTVPADTYLPVDDDLIPLGSPAPVQGTHLDFRQPARLGDRLQGPLIDHNLCLGTRRTMAPRRAATLRARSLQMTIDSTEPGLQVYAGALLRPGAPGLSGQVYGPHAGIALESQLWPDAPHHPDYPSAVLGMGQVYRQTTTLGFARVRGG</sequence>
<dbReference type="UniPathway" id="UPA00242"/>
<evidence type="ECO:0000256" key="2">
    <source>
        <dbReference type="ARBA" id="ARBA00006206"/>
    </source>
</evidence>
<gene>
    <name evidence="9" type="ORF">A6J80_10145</name>
</gene>
<evidence type="ECO:0000256" key="6">
    <source>
        <dbReference type="PIRSR" id="PIRSR005096-1"/>
    </source>
</evidence>
<evidence type="ECO:0000313" key="9">
    <source>
        <dbReference type="EMBL" id="ARC36702.1"/>
    </source>
</evidence>
<feature type="active site" description="Proton acceptor" evidence="6">
    <location>
        <position position="298"/>
    </location>
</feature>